<dbReference type="PaxDb" id="2903-EOD21088"/>
<evidence type="ECO:0000256" key="2">
    <source>
        <dbReference type="ARBA" id="ARBA00022692"/>
    </source>
</evidence>
<evidence type="ECO:0000313" key="8">
    <source>
        <dbReference type="EnsemblProtists" id="EOD21088"/>
    </source>
</evidence>
<evidence type="ECO:0000259" key="7">
    <source>
        <dbReference type="Pfam" id="PF01490"/>
    </source>
</evidence>
<dbReference type="KEGG" id="ehx:EMIHUDRAFT_241631"/>
<dbReference type="AlphaFoldDB" id="A0A0D3JC53"/>
<keyword evidence="4 6" id="KW-0472">Membrane</keyword>
<dbReference type="STRING" id="2903.R1CEE6"/>
<protein>
    <recommendedName>
        <fullName evidence="7">Amino acid transporter transmembrane domain-containing protein</fullName>
    </recommendedName>
</protein>
<dbReference type="Pfam" id="PF01490">
    <property type="entry name" value="Aa_trans"/>
    <property type="match status" value="1"/>
</dbReference>
<feature type="domain" description="Amino acid transporter transmembrane" evidence="7">
    <location>
        <begin position="14"/>
        <end position="195"/>
    </location>
</feature>
<dbReference type="GeneID" id="17266635"/>
<sequence length="231" mass="24640">MFNAADSAEGTEFSSNVQTCFNLINNYLGMVLLSFGYAFGECGWVGLLLLAVLAVLSWYTGVLIIESYRTLEASGEKVPSYARIGEATLGAVGKWFVIGSSSFEIFFALVAMNVTVWRNATLLLPMVDPSLVTGGFIALSLTTNWLKVASSSPKLVTSALTALRTNRLQDFSTLSFLSAFGLLCVVLVCFVVAYELFTRPEGGMVGSARTSRSPPSQPASGGHSGFRLLAG</sequence>
<dbReference type="GO" id="GO:0005774">
    <property type="term" value="C:vacuolar membrane"/>
    <property type="evidence" value="ECO:0007669"/>
    <property type="project" value="TreeGrafter"/>
</dbReference>
<dbReference type="EnsemblProtists" id="EOD21088">
    <property type="protein sequence ID" value="EOD21088"/>
    <property type="gene ID" value="EMIHUDRAFT_241631"/>
</dbReference>
<dbReference type="InterPro" id="IPR013057">
    <property type="entry name" value="AA_transpt_TM"/>
</dbReference>
<feature type="region of interest" description="Disordered" evidence="5">
    <location>
        <begin position="204"/>
        <end position="224"/>
    </location>
</feature>
<keyword evidence="2 6" id="KW-0812">Transmembrane</keyword>
<dbReference type="Proteomes" id="UP000013827">
    <property type="component" value="Unassembled WGS sequence"/>
</dbReference>
<dbReference type="eggNOG" id="KOG1303">
    <property type="taxonomic scope" value="Eukaryota"/>
</dbReference>
<feature type="transmembrane region" description="Helical" evidence="6">
    <location>
        <begin position="89"/>
        <end position="111"/>
    </location>
</feature>
<dbReference type="GO" id="GO:0015179">
    <property type="term" value="F:L-amino acid transmembrane transporter activity"/>
    <property type="evidence" value="ECO:0007669"/>
    <property type="project" value="TreeGrafter"/>
</dbReference>
<evidence type="ECO:0000256" key="1">
    <source>
        <dbReference type="ARBA" id="ARBA00004141"/>
    </source>
</evidence>
<dbReference type="PANTHER" id="PTHR22950">
    <property type="entry name" value="AMINO ACID TRANSPORTER"/>
    <property type="match status" value="1"/>
</dbReference>
<feature type="transmembrane region" description="Helical" evidence="6">
    <location>
        <begin position="20"/>
        <end position="39"/>
    </location>
</feature>
<evidence type="ECO:0000256" key="6">
    <source>
        <dbReference type="SAM" id="Phobius"/>
    </source>
</evidence>
<organism evidence="8 9">
    <name type="scientific">Emiliania huxleyi (strain CCMP1516)</name>
    <dbReference type="NCBI Taxonomy" id="280463"/>
    <lineage>
        <taxon>Eukaryota</taxon>
        <taxon>Haptista</taxon>
        <taxon>Haptophyta</taxon>
        <taxon>Prymnesiophyceae</taxon>
        <taxon>Isochrysidales</taxon>
        <taxon>Noelaerhabdaceae</taxon>
        <taxon>Emiliania</taxon>
    </lineage>
</organism>
<evidence type="ECO:0000256" key="4">
    <source>
        <dbReference type="ARBA" id="ARBA00023136"/>
    </source>
</evidence>
<evidence type="ECO:0000313" key="9">
    <source>
        <dbReference type="Proteomes" id="UP000013827"/>
    </source>
</evidence>
<evidence type="ECO:0000256" key="5">
    <source>
        <dbReference type="SAM" id="MobiDB-lite"/>
    </source>
</evidence>
<dbReference type="PANTHER" id="PTHR22950:SF685">
    <property type="entry name" value="AMINO ACID TRANSPORTER PROTEIN"/>
    <property type="match status" value="1"/>
</dbReference>
<name>A0A0D3JC53_EMIH1</name>
<accession>A0A0D3JC53</accession>
<dbReference type="RefSeq" id="XP_005773517.1">
    <property type="nucleotide sequence ID" value="XM_005773460.1"/>
</dbReference>
<dbReference type="HOGENOM" id="CLU_1201741_0_0_1"/>
<keyword evidence="3 6" id="KW-1133">Transmembrane helix</keyword>
<reference evidence="9" key="1">
    <citation type="journal article" date="2013" name="Nature">
        <title>Pan genome of the phytoplankton Emiliania underpins its global distribution.</title>
        <authorList>
            <person name="Read B.A."/>
            <person name="Kegel J."/>
            <person name="Klute M.J."/>
            <person name="Kuo A."/>
            <person name="Lefebvre S.C."/>
            <person name="Maumus F."/>
            <person name="Mayer C."/>
            <person name="Miller J."/>
            <person name="Monier A."/>
            <person name="Salamov A."/>
            <person name="Young J."/>
            <person name="Aguilar M."/>
            <person name="Claverie J.M."/>
            <person name="Frickenhaus S."/>
            <person name="Gonzalez K."/>
            <person name="Herman E.K."/>
            <person name="Lin Y.C."/>
            <person name="Napier J."/>
            <person name="Ogata H."/>
            <person name="Sarno A.F."/>
            <person name="Shmutz J."/>
            <person name="Schroeder D."/>
            <person name="de Vargas C."/>
            <person name="Verret F."/>
            <person name="von Dassow P."/>
            <person name="Valentin K."/>
            <person name="Van de Peer Y."/>
            <person name="Wheeler G."/>
            <person name="Dacks J.B."/>
            <person name="Delwiche C.F."/>
            <person name="Dyhrman S.T."/>
            <person name="Glockner G."/>
            <person name="John U."/>
            <person name="Richards T."/>
            <person name="Worden A.Z."/>
            <person name="Zhang X."/>
            <person name="Grigoriev I.V."/>
            <person name="Allen A.E."/>
            <person name="Bidle K."/>
            <person name="Borodovsky M."/>
            <person name="Bowler C."/>
            <person name="Brownlee C."/>
            <person name="Cock J.M."/>
            <person name="Elias M."/>
            <person name="Gladyshev V.N."/>
            <person name="Groth M."/>
            <person name="Guda C."/>
            <person name="Hadaegh A."/>
            <person name="Iglesias-Rodriguez M.D."/>
            <person name="Jenkins J."/>
            <person name="Jones B.M."/>
            <person name="Lawson T."/>
            <person name="Leese F."/>
            <person name="Lindquist E."/>
            <person name="Lobanov A."/>
            <person name="Lomsadze A."/>
            <person name="Malik S.B."/>
            <person name="Marsh M.E."/>
            <person name="Mackinder L."/>
            <person name="Mock T."/>
            <person name="Mueller-Roeber B."/>
            <person name="Pagarete A."/>
            <person name="Parker M."/>
            <person name="Probert I."/>
            <person name="Quesneville H."/>
            <person name="Raines C."/>
            <person name="Rensing S.A."/>
            <person name="Riano-Pachon D.M."/>
            <person name="Richier S."/>
            <person name="Rokitta S."/>
            <person name="Shiraiwa Y."/>
            <person name="Soanes D.M."/>
            <person name="van der Giezen M."/>
            <person name="Wahlund T.M."/>
            <person name="Williams B."/>
            <person name="Wilson W."/>
            <person name="Wolfe G."/>
            <person name="Wurch L.L."/>
        </authorList>
    </citation>
    <scope>NUCLEOTIDE SEQUENCE</scope>
</reference>
<comment type="subcellular location">
    <subcellularLocation>
        <location evidence="1">Membrane</location>
        <topology evidence="1">Multi-pass membrane protein</topology>
    </subcellularLocation>
</comment>
<evidence type="ECO:0000256" key="3">
    <source>
        <dbReference type="ARBA" id="ARBA00022989"/>
    </source>
</evidence>
<keyword evidence="9" id="KW-1185">Reference proteome</keyword>
<reference evidence="8" key="2">
    <citation type="submission" date="2024-10" db="UniProtKB">
        <authorList>
            <consortium name="EnsemblProtists"/>
        </authorList>
    </citation>
    <scope>IDENTIFICATION</scope>
</reference>
<feature type="transmembrane region" description="Helical" evidence="6">
    <location>
        <begin position="45"/>
        <end position="68"/>
    </location>
</feature>
<proteinExistence type="predicted"/>
<feature type="transmembrane region" description="Helical" evidence="6">
    <location>
        <begin position="171"/>
        <end position="194"/>
    </location>
</feature>